<evidence type="ECO:0000256" key="6">
    <source>
        <dbReference type="ARBA" id="ARBA00022837"/>
    </source>
</evidence>
<dbReference type="Gene3D" id="2.60.40.60">
    <property type="entry name" value="Cadherins"/>
    <property type="match status" value="5"/>
</dbReference>
<keyword evidence="3" id="KW-0812">Transmembrane</keyword>
<reference evidence="14" key="1">
    <citation type="journal article" date="2013" name="Genetics">
        <title>The draft genome and transcriptome of Panagrellus redivivus are shaped by the harsh demands of a free-living lifestyle.</title>
        <authorList>
            <person name="Srinivasan J."/>
            <person name="Dillman A.R."/>
            <person name="Macchietto M.G."/>
            <person name="Heikkinen L."/>
            <person name="Lakso M."/>
            <person name="Fracchia K.M."/>
            <person name="Antoshechkin I."/>
            <person name="Mortazavi A."/>
            <person name="Wong G."/>
            <person name="Sternberg P.W."/>
        </authorList>
    </citation>
    <scope>NUCLEOTIDE SEQUENCE [LARGE SCALE GENOMIC DNA]</scope>
    <source>
        <strain evidence="14">MT8872</strain>
    </source>
</reference>
<dbReference type="PANTHER" id="PTHR24027:SF438">
    <property type="entry name" value="CADHERIN 23"/>
    <property type="match status" value="1"/>
</dbReference>
<evidence type="ECO:0000256" key="2">
    <source>
        <dbReference type="ARBA" id="ARBA00022475"/>
    </source>
</evidence>
<comment type="subcellular location">
    <subcellularLocation>
        <location evidence="1">Cell membrane</location>
        <topology evidence="1">Single-pass type I membrane protein</topology>
    </subcellularLocation>
</comment>
<dbReference type="PANTHER" id="PTHR24027">
    <property type="entry name" value="CADHERIN-23"/>
    <property type="match status" value="1"/>
</dbReference>
<dbReference type="InterPro" id="IPR039808">
    <property type="entry name" value="Cadherin"/>
</dbReference>
<dbReference type="GO" id="GO:0007156">
    <property type="term" value="P:homophilic cell adhesion via plasma membrane adhesion molecules"/>
    <property type="evidence" value="ECO:0007669"/>
    <property type="project" value="InterPro"/>
</dbReference>
<feature type="domain" description="Cadherin" evidence="13">
    <location>
        <begin position="36"/>
        <end position="137"/>
    </location>
</feature>
<accession>A0A7E4W680</accession>
<sequence>MQCYRKAVIEVPLTPNMLSFLISAFCVAFLFPGAQAEVDRHLRVSEAVPIGYQVGYVTDKLPSALDQANYYVVFPEPDSMAEKVLTVNENTGEITVIGELDYEKETKLTFLAIPTSGELTIKVVIEIIDENDNAPTFPISEINLEISEYARIDTELVLPSAVDLDSDMYTVKKYATVGGNVNNVFRLSTSKLNNALYVDLVVNGQLDREYRDRYDLVIEATDGGDPPKNGRLTVHVLVLDANDNAPEFSQSRYSAHLTSNATVGTKVTQVRATDADAGDNAKISYKLANSQFNNHELIPFIIDSETGEVTVSSNRLSLGTTYELIVIASDHGVPQALESTVFLTVHVQSNAAAGSANDLNIVWLTEDGSATVLESLPLGYVLARASVKAEADEELTLVGTSSLCIKQTDSPTVYLVLVCGPLDREATPELHLKFVLKADDKVILDHPLIVHLADVNDNPPQWNRTEYKITLNRNSDGRFRSVYRFLATDSDFGENARIHYSLFETDIFSIDSETGVLTVQKDIDCFTADDIHFIVNAMDNGKPPLSSNATVIVDVIDTEAEPPSFEKSLYEVTIKEDADVSTCLIQVGLNF</sequence>
<dbReference type="SUPFAM" id="SSF49313">
    <property type="entry name" value="Cadherin-like"/>
    <property type="match status" value="4"/>
</dbReference>
<dbReference type="PROSITE" id="PS50268">
    <property type="entry name" value="CADHERIN_2"/>
    <property type="match status" value="4"/>
</dbReference>
<keyword evidence="5" id="KW-0677">Repeat</keyword>
<feature type="domain" description="Cadherin" evidence="13">
    <location>
        <begin position="249"/>
        <end position="347"/>
    </location>
</feature>
<dbReference type="SMART" id="SM00112">
    <property type="entry name" value="CA"/>
    <property type="match status" value="5"/>
</dbReference>
<dbReference type="Proteomes" id="UP000492821">
    <property type="component" value="Unassembled WGS sequence"/>
</dbReference>
<evidence type="ECO:0000259" key="13">
    <source>
        <dbReference type="PROSITE" id="PS50268"/>
    </source>
</evidence>
<feature type="chain" id="PRO_5028888136" evidence="12">
    <location>
        <begin position="37"/>
        <end position="591"/>
    </location>
</feature>
<organism evidence="14 15">
    <name type="scientific">Panagrellus redivivus</name>
    <name type="common">Microworm</name>
    <dbReference type="NCBI Taxonomy" id="6233"/>
    <lineage>
        <taxon>Eukaryota</taxon>
        <taxon>Metazoa</taxon>
        <taxon>Ecdysozoa</taxon>
        <taxon>Nematoda</taxon>
        <taxon>Chromadorea</taxon>
        <taxon>Rhabditida</taxon>
        <taxon>Tylenchina</taxon>
        <taxon>Panagrolaimomorpha</taxon>
        <taxon>Panagrolaimoidea</taxon>
        <taxon>Panagrolaimidae</taxon>
        <taxon>Panagrellus</taxon>
    </lineage>
</organism>
<dbReference type="Pfam" id="PF00028">
    <property type="entry name" value="Cadherin"/>
    <property type="match status" value="3"/>
</dbReference>
<dbReference type="GO" id="GO:0045296">
    <property type="term" value="F:cadherin binding"/>
    <property type="evidence" value="ECO:0007669"/>
    <property type="project" value="TreeGrafter"/>
</dbReference>
<dbReference type="GO" id="GO:0008013">
    <property type="term" value="F:beta-catenin binding"/>
    <property type="evidence" value="ECO:0007669"/>
    <property type="project" value="TreeGrafter"/>
</dbReference>
<dbReference type="PROSITE" id="PS00232">
    <property type="entry name" value="CADHERIN_1"/>
    <property type="match status" value="2"/>
</dbReference>
<evidence type="ECO:0000256" key="5">
    <source>
        <dbReference type="ARBA" id="ARBA00022737"/>
    </source>
</evidence>
<feature type="domain" description="Cadherin" evidence="13">
    <location>
        <begin position="463"/>
        <end position="565"/>
    </location>
</feature>
<dbReference type="PRINTS" id="PR00205">
    <property type="entry name" value="CADHERIN"/>
</dbReference>
<evidence type="ECO:0000256" key="8">
    <source>
        <dbReference type="ARBA" id="ARBA00022989"/>
    </source>
</evidence>
<dbReference type="InterPro" id="IPR002126">
    <property type="entry name" value="Cadherin-like_dom"/>
</dbReference>
<dbReference type="FunFam" id="2.60.40.60:FF:000116">
    <property type="entry name" value="Dachsous cadherin-related 2"/>
    <property type="match status" value="1"/>
</dbReference>
<keyword evidence="7" id="KW-0130">Cell adhesion</keyword>
<dbReference type="GO" id="GO:0005509">
    <property type="term" value="F:calcium ion binding"/>
    <property type="evidence" value="ECO:0007669"/>
    <property type="project" value="UniProtKB-UniRule"/>
</dbReference>
<evidence type="ECO:0000256" key="4">
    <source>
        <dbReference type="ARBA" id="ARBA00022729"/>
    </source>
</evidence>
<evidence type="ECO:0000256" key="11">
    <source>
        <dbReference type="PROSITE-ProRule" id="PRU00043"/>
    </source>
</evidence>
<keyword evidence="6 11" id="KW-0106">Calcium</keyword>
<keyword evidence="2" id="KW-1003">Cell membrane</keyword>
<evidence type="ECO:0000313" key="15">
    <source>
        <dbReference type="WBParaSite" id="Pan_g7362.t1"/>
    </source>
</evidence>
<dbReference type="InterPro" id="IPR015919">
    <property type="entry name" value="Cadherin-like_sf"/>
</dbReference>
<dbReference type="AlphaFoldDB" id="A0A7E4W680"/>
<dbReference type="FunFam" id="2.60.40.60:FF:000007">
    <property type="entry name" value="Protocadherin alpha 2"/>
    <property type="match status" value="1"/>
</dbReference>
<keyword evidence="14" id="KW-1185">Reference proteome</keyword>
<dbReference type="FunFam" id="2.60.40.60:FF:000033">
    <property type="entry name" value="FAT atypical cadherin 1"/>
    <property type="match status" value="1"/>
</dbReference>
<protein>
    <submittedName>
        <fullName evidence="15">Cadherin domain-containing protein</fullName>
    </submittedName>
</protein>
<keyword evidence="9" id="KW-0472">Membrane</keyword>
<dbReference type="WBParaSite" id="Pan_g7362.t1">
    <property type="protein sequence ID" value="Pan_g7362.t1"/>
    <property type="gene ID" value="Pan_g7362"/>
</dbReference>
<dbReference type="InterPro" id="IPR020894">
    <property type="entry name" value="Cadherin_CS"/>
</dbReference>
<evidence type="ECO:0000256" key="10">
    <source>
        <dbReference type="ARBA" id="ARBA00023180"/>
    </source>
</evidence>
<name>A0A7E4W680_PANRE</name>
<evidence type="ECO:0000313" key="14">
    <source>
        <dbReference type="Proteomes" id="UP000492821"/>
    </source>
</evidence>
<proteinExistence type="predicted"/>
<reference evidence="15" key="2">
    <citation type="submission" date="2020-10" db="UniProtKB">
        <authorList>
            <consortium name="WormBaseParasite"/>
        </authorList>
    </citation>
    <scope>IDENTIFICATION</scope>
</reference>
<feature type="domain" description="Cadherin" evidence="13">
    <location>
        <begin position="138"/>
        <end position="248"/>
    </location>
</feature>
<evidence type="ECO:0000256" key="9">
    <source>
        <dbReference type="ARBA" id="ARBA00023136"/>
    </source>
</evidence>
<evidence type="ECO:0000256" key="1">
    <source>
        <dbReference type="ARBA" id="ARBA00004251"/>
    </source>
</evidence>
<keyword evidence="4 12" id="KW-0732">Signal</keyword>
<feature type="signal peptide" evidence="12">
    <location>
        <begin position="1"/>
        <end position="36"/>
    </location>
</feature>
<keyword evidence="10" id="KW-0325">Glycoprotein</keyword>
<evidence type="ECO:0000256" key="3">
    <source>
        <dbReference type="ARBA" id="ARBA00022692"/>
    </source>
</evidence>
<dbReference type="GO" id="GO:0016477">
    <property type="term" value="P:cell migration"/>
    <property type="evidence" value="ECO:0007669"/>
    <property type="project" value="TreeGrafter"/>
</dbReference>
<evidence type="ECO:0000256" key="12">
    <source>
        <dbReference type="SAM" id="SignalP"/>
    </source>
</evidence>
<keyword evidence="8" id="KW-1133">Transmembrane helix</keyword>
<dbReference type="CDD" id="cd11304">
    <property type="entry name" value="Cadherin_repeat"/>
    <property type="match status" value="4"/>
</dbReference>
<dbReference type="GO" id="GO:0016342">
    <property type="term" value="C:catenin complex"/>
    <property type="evidence" value="ECO:0007669"/>
    <property type="project" value="TreeGrafter"/>
</dbReference>
<evidence type="ECO:0000256" key="7">
    <source>
        <dbReference type="ARBA" id="ARBA00022889"/>
    </source>
</evidence>